<evidence type="ECO:0000313" key="2">
    <source>
        <dbReference type="EMBL" id="MEH2555963.1"/>
    </source>
</evidence>
<organism evidence="2 3">
    <name type="scientific">Bradyrhizobium algeriense</name>
    <dbReference type="NCBI Taxonomy" id="634784"/>
    <lineage>
        <taxon>Bacteria</taxon>
        <taxon>Pseudomonadati</taxon>
        <taxon>Pseudomonadota</taxon>
        <taxon>Alphaproteobacteria</taxon>
        <taxon>Hyphomicrobiales</taxon>
        <taxon>Nitrobacteraceae</taxon>
        <taxon>Bradyrhizobium</taxon>
    </lineage>
</organism>
<evidence type="ECO:0000313" key="3">
    <source>
        <dbReference type="Proteomes" id="UP001364224"/>
    </source>
</evidence>
<accession>A0ABU8BBN9</accession>
<proteinExistence type="predicted"/>
<dbReference type="EMBL" id="JAZHRV010000001">
    <property type="protein sequence ID" value="MEH2555963.1"/>
    <property type="molecule type" value="Genomic_DNA"/>
</dbReference>
<dbReference type="RefSeq" id="WP_334481168.1">
    <property type="nucleotide sequence ID" value="NZ_JAZHRV010000001.1"/>
</dbReference>
<feature type="region of interest" description="Disordered" evidence="1">
    <location>
        <begin position="40"/>
        <end position="69"/>
    </location>
</feature>
<reference evidence="2 3" key="1">
    <citation type="submission" date="2024-02" db="EMBL/GenBank/DDBJ databases">
        <title>Adaptive strategies in a cosmopolitan and abundant soil bacterium.</title>
        <authorList>
            <person name="Carini P."/>
        </authorList>
    </citation>
    <scope>NUCLEOTIDE SEQUENCE [LARGE SCALE GENOMIC DNA]</scope>
    <source>
        <strain evidence="2 3">AZCC 1608</strain>
    </source>
</reference>
<gene>
    <name evidence="2" type="ORF">V1286_003492</name>
</gene>
<evidence type="ECO:0000256" key="1">
    <source>
        <dbReference type="SAM" id="MobiDB-lite"/>
    </source>
</evidence>
<comment type="caution">
    <text evidence="2">The sequence shown here is derived from an EMBL/GenBank/DDBJ whole genome shotgun (WGS) entry which is preliminary data.</text>
</comment>
<protein>
    <submittedName>
        <fullName evidence="2">Uncharacterized protein</fullName>
    </submittedName>
</protein>
<dbReference type="Proteomes" id="UP001364224">
    <property type="component" value="Unassembled WGS sequence"/>
</dbReference>
<name>A0ABU8BBN9_9BRAD</name>
<sequence>MFQDRFAVSAKWFHSAGISPVFCQIIRDVDHIQILTHSDAGRGDAGRYQNNNKNKGGSAGGEPAGQLAR</sequence>
<keyword evidence="3" id="KW-1185">Reference proteome</keyword>